<dbReference type="InterPro" id="IPR045423">
    <property type="entry name" value="DUF6510"/>
</dbReference>
<evidence type="ECO:0000313" key="2">
    <source>
        <dbReference type="Proteomes" id="UP000326702"/>
    </source>
</evidence>
<dbReference type="EMBL" id="CP045529">
    <property type="protein sequence ID" value="QFV00079.1"/>
    <property type="molecule type" value="Genomic_DNA"/>
</dbReference>
<evidence type="ECO:0000313" key="1">
    <source>
        <dbReference type="EMBL" id="QFV00079.1"/>
    </source>
</evidence>
<dbReference type="Proteomes" id="UP000326702">
    <property type="component" value="Chromosome"/>
</dbReference>
<protein>
    <submittedName>
        <fullName evidence="1">Uncharacterized protein</fullName>
    </submittedName>
</protein>
<dbReference type="Pfam" id="PF20120">
    <property type="entry name" value="DUF6510"/>
    <property type="match status" value="1"/>
</dbReference>
<dbReference type="AlphaFoldDB" id="A0A5P9QF15"/>
<dbReference type="RefSeq" id="WP_227994426.1">
    <property type="nucleotide sequence ID" value="NZ_BAABIH010000009.1"/>
</dbReference>
<name>A0A5P9QF15_9MICO</name>
<gene>
    <name evidence="1" type="ORF">KDY119_03614</name>
</gene>
<proteinExistence type="predicted"/>
<keyword evidence="2" id="KW-1185">Reference proteome</keyword>
<accession>A0A5P9QF15</accession>
<sequence length="104" mass="10388">MAQDAMVQEGALDPGDGHVDGNAVAGALAAVFVPEITTALVRCGACGDAGPFAALMVWAHGPGVVGRCPSCEAVLLRYVATPGRVRVDLSGIAELELASVGSGR</sequence>
<dbReference type="KEGG" id="lxl:KDY119_03614"/>
<reference evidence="1 2" key="1">
    <citation type="submission" date="2019-10" db="EMBL/GenBank/DDBJ databases">
        <title>Genome sequence of Luteimicrobium xylanilyticum HY-24.</title>
        <authorList>
            <person name="Kim D.Y."/>
            <person name="Park H.-Y."/>
        </authorList>
    </citation>
    <scope>NUCLEOTIDE SEQUENCE [LARGE SCALE GENOMIC DNA]</scope>
    <source>
        <strain evidence="1 2">HY-24</strain>
    </source>
</reference>
<organism evidence="1 2">
    <name type="scientific">Luteimicrobium xylanilyticum</name>
    <dbReference type="NCBI Taxonomy" id="1133546"/>
    <lineage>
        <taxon>Bacteria</taxon>
        <taxon>Bacillati</taxon>
        <taxon>Actinomycetota</taxon>
        <taxon>Actinomycetes</taxon>
        <taxon>Micrococcales</taxon>
        <taxon>Luteimicrobium</taxon>
    </lineage>
</organism>